<dbReference type="FunFam" id="3.40.309.10:FF:000010">
    <property type="entry name" value="Gamma-aminobutyraldehyde dehydrogenase"/>
    <property type="match status" value="1"/>
</dbReference>
<feature type="domain" description="Aldehyde dehydrogenase" evidence="4">
    <location>
        <begin position="22"/>
        <end position="342"/>
    </location>
</feature>
<dbReference type="Proteomes" id="UP000091956">
    <property type="component" value="Unassembled WGS sequence"/>
</dbReference>
<dbReference type="AlphaFoldDB" id="A0A1B8GLM1"/>
<evidence type="ECO:0000259" key="4">
    <source>
        <dbReference type="Pfam" id="PF00171"/>
    </source>
</evidence>
<keyword evidence="1 3" id="KW-0560">Oxidoreductase</keyword>
<evidence type="ECO:0000313" key="6">
    <source>
        <dbReference type="Proteomes" id="UP000091956"/>
    </source>
</evidence>
<evidence type="ECO:0000256" key="1">
    <source>
        <dbReference type="ARBA" id="ARBA00023002"/>
    </source>
</evidence>
<dbReference type="GO" id="GO:0004777">
    <property type="term" value="F:succinate-semialdehyde dehydrogenase (NAD+) activity"/>
    <property type="evidence" value="ECO:0007669"/>
    <property type="project" value="TreeGrafter"/>
</dbReference>
<dbReference type="EMBL" id="KV460226">
    <property type="protein sequence ID" value="OBT96735.2"/>
    <property type="molecule type" value="Genomic_DNA"/>
</dbReference>
<dbReference type="PANTHER" id="PTHR43353">
    <property type="entry name" value="SUCCINATE-SEMIALDEHYDE DEHYDROGENASE, MITOCHONDRIAL"/>
    <property type="match status" value="1"/>
</dbReference>
<dbReference type="SUPFAM" id="SSF53720">
    <property type="entry name" value="ALDH-like"/>
    <property type="match status" value="1"/>
</dbReference>
<dbReference type="PANTHER" id="PTHR43353:SF6">
    <property type="entry name" value="CYTOPLASMIC ALDEHYDE DEHYDROGENASE (EUROFUNG)"/>
    <property type="match status" value="1"/>
</dbReference>
<dbReference type="GO" id="GO:0009450">
    <property type="term" value="P:gamma-aminobutyric acid catabolic process"/>
    <property type="evidence" value="ECO:0007669"/>
    <property type="project" value="TreeGrafter"/>
</dbReference>
<comment type="similarity">
    <text evidence="3">Belongs to the aldehyde dehydrogenase family.</text>
</comment>
<dbReference type="PROSITE" id="PS00687">
    <property type="entry name" value="ALDEHYDE_DEHYDR_GLU"/>
    <property type="match status" value="1"/>
</dbReference>
<dbReference type="RefSeq" id="XP_059319711.1">
    <property type="nucleotide sequence ID" value="XM_059463598.1"/>
</dbReference>
<dbReference type="Pfam" id="PF00171">
    <property type="entry name" value="Aldedh"/>
    <property type="match status" value="1"/>
</dbReference>
<evidence type="ECO:0000256" key="3">
    <source>
        <dbReference type="RuleBase" id="RU003345"/>
    </source>
</evidence>
<dbReference type="InterPro" id="IPR015590">
    <property type="entry name" value="Aldehyde_DH_dom"/>
</dbReference>
<evidence type="ECO:0000256" key="2">
    <source>
        <dbReference type="PROSITE-ProRule" id="PRU10007"/>
    </source>
</evidence>
<reference evidence="5 6" key="1">
    <citation type="submission" date="2016-03" db="EMBL/GenBank/DDBJ databases">
        <title>Comparative genomics of Pseudogymnoascus destructans, the fungus causing white-nose syndrome of bats.</title>
        <authorList>
            <person name="Palmer J.M."/>
            <person name="Drees K.P."/>
            <person name="Foster J.T."/>
            <person name="Lindner D.L."/>
        </authorList>
    </citation>
    <scope>NUCLEOTIDE SEQUENCE [LARGE SCALE GENOMIC DNA]</scope>
    <source>
        <strain evidence="5 6">UAMH 10579</strain>
    </source>
</reference>
<dbReference type="InterPro" id="IPR016161">
    <property type="entry name" value="Ald_DH/histidinol_DH"/>
</dbReference>
<organism evidence="5 6">
    <name type="scientific">Pseudogymnoascus verrucosus</name>
    <dbReference type="NCBI Taxonomy" id="342668"/>
    <lineage>
        <taxon>Eukaryota</taxon>
        <taxon>Fungi</taxon>
        <taxon>Dikarya</taxon>
        <taxon>Ascomycota</taxon>
        <taxon>Pezizomycotina</taxon>
        <taxon>Leotiomycetes</taxon>
        <taxon>Thelebolales</taxon>
        <taxon>Thelebolaceae</taxon>
        <taxon>Pseudogymnoascus</taxon>
    </lineage>
</organism>
<dbReference type="STRING" id="342668.A0A1B8GLM1"/>
<keyword evidence="6" id="KW-1185">Reference proteome</keyword>
<dbReference type="InterPro" id="IPR029510">
    <property type="entry name" value="Ald_DH_CS_GLU"/>
</dbReference>
<feature type="active site" evidence="2">
    <location>
        <position position="125"/>
    </location>
</feature>
<protein>
    <recommendedName>
        <fullName evidence="4">Aldehyde dehydrogenase domain-containing protein</fullName>
    </recommendedName>
</protein>
<dbReference type="InterPro" id="IPR016162">
    <property type="entry name" value="Ald_DH_N"/>
</dbReference>
<dbReference type="GeneID" id="28837601"/>
<dbReference type="InterPro" id="IPR016163">
    <property type="entry name" value="Ald_DH_C"/>
</dbReference>
<proteinExistence type="inferred from homology"/>
<dbReference type="Gene3D" id="3.40.309.10">
    <property type="entry name" value="Aldehyde Dehydrogenase, Chain A, domain 2"/>
    <property type="match status" value="1"/>
</dbReference>
<sequence length="346" mass="37367">MQIYTYPPFLSRISSTSRLTYPRNAPYILGVRSIAYALAAGNTAILKASEFSPRCAWAIADCFRLGGLPAGVLNTIAHFTSSAAAITEALIADSRVQKINFTGSTVVGRIIAETAGRHLKPVLLELGGKAPVIVCEDADLEVAATECAKGAFMHCGQVCMSTEKILVHKDVAAAFEERYREKVVDMFTKQGVLINRAAVDRNMRLVRDAVGKGAEVLTGTVEQDHQLPGTHMSPIVVKGVTEAMELYNTESFGPTVSIIEVETEEEAVRIANDTPYGLTSAVFTEDLRRGLRLAKCIESGAVHINGMTLHDETMLPHGGVKCSGYGRFGSGGLEEWVRSKTVTFKN</sequence>
<gene>
    <name evidence="5" type="ORF">VE01_04215</name>
</gene>
<dbReference type="Gene3D" id="3.40.605.10">
    <property type="entry name" value="Aldehyde Dehydrogenase, Chain A, domain 1"/>
    <property type="match status" value="1"/>
</dbReference>
<reference evidence="6" key="2">
    <citation type="journal article" date="2018" name="Nat. Commun.">
        <title>Extreme sensitivity to ultraviolet light in the fungal pathogen causing white-nose syndrome of bats.</title>
        <authorList>
            <person name="Palmer J.M."/>
            <person name="Drees K.P."/>
            <person name="Foster J.T."/>
            <person name="Lindner D.L."/>
        </authorList>
    </citation>
    <scope>NUCLEOTIDE SEQUENCE [LARGE SCALE GENOMIC DNA]</scope>
    <source>
        <strain evidence="6">UAMH 10579</strain>
    </source>
</reference>
<accession>A0A1B8GLM1</accession>
<dbReference type="InterPro" id="IPR050740">
    <property type="entry name" value="Aldehyde_DH_Superfamily"/>
</dbReference>
<name>A0A1B8GLM1_9PEZI</name>
<evidence type="ECO:0000313" key="5">
    <source>
        <dbReference type="EMBL" id="OBT96735.2"/>
    </source>
</evidence>